<organism evidence="2 3">
    <name type="scientific">Cercospora kikuchii</name>
    <dbReference type="NCBI Taxonomy" id="84275"/>
    <lineage>
        <taxon>Eukaryota</taxon>
        <taxon>Fungi</taxon>
        <taxon>Dikarya</taxon>
        <taxon>Ascomycota</taxon>
        <taxon>Pezizomycotina</taxon>
        <taxon>Dothideomycetes</taxon>
        <taxon>Dothideomycetidae</taxon>
        <taxon>Mycosphaerellales</taxon>
        <taxon>Mycosphaerellaceae</taxon>
        <taxon>Cercospora</taxon>
    </lineage>
</organism>
<dbReference type="OrthoDB" id="3661456at2759"/>
<accession>A0A9P3CDB3</accession>
<comment type="caution">
    <text evidence="2">The sequence shown here is derived from an EMBL/GenBank/DDBJ whole genome shotgun (WGS) entry which is preliminary data.</text>
</comment>
<reference evidence="2 3" key="1">
    <citation type="submission" date="2021-01" db="EMBL/GenBank/DDBJ databases">
        <title>Cercospora kikuchii MAFF 305040 whole genome shotgun sequence.</title>
        <authorList>
            <person name="Kashiwa T."/>
            <person name="Suzuki T."/>
        </authorList>
    </citation>
    <scope>NUCLEOTIDE SEQUENCE [LARGE SCALE GENOMIC DNA]</scope>
    <source>
        <strain evidence="2 3">MAFF 305040</strain>
    </source>
</reference>
<feature type="compositionally biased region" description="Basic and acidic residues" evidence="1">
    <location>
        <begin position="230"/>
        <end position="245"/>
    </location>
</feature>
<evidence type="ECO:0000313" key="3">
    <source>
        <dbReference type="Proteomes" id="UP000825890"/>
    </source>
</evidence>
<feature type="region of interest" description="Disordered" evidence="1">
    <location>
        <begin position="230"/>
        <end position="253"/>
    </location>
</feature>
<keyword evidence="3" id="KW-1185">Reference proteome</keyword>
<protein>
    <submittedName>
        <fullName evidence="2">Uncharacterized protein</fullName>
    </submittedName>
</protein>
<dbReference type="GeneID" id="68287310"/>
<dbReference type="RefSeq" id="XP_044652802.1">
    <property type="nucleotide sequence ID" value="XM_044796867.1"/>
</dbReference>
<evidence type="ECO:0000313" key="2">
    <source>
        <dbReference type="EMBL" id="GIZ38315.1"/>
    </source>
</evidence>
<evidence type="ECO:0000256" key="1">
    <source>
        <dbReference type="SAM" id="MobiDB-lite"/>
    </source>
</evidence>
<dbReference type="AlphaFoldDB" id="A0A9P3CDB3"/>
<dbReference type="EMBL" id="BOLY01000001">
    <property type="protein sequence ID" value="GIZ38315.1"/>
    <property type="molecule type" value="Genomic_DNA"/>
</dbReference>
<sequence>MLALAAFPEEVQPFKGLMCRICQVPESDAMTYAGTKSDFTQEGPNLSPYPERHHRCLASPQNIDLEYSSEEQGLPVALLRTCRSVCREAAPILLFDNTFSFFKPGILDAFLRLALTASQRKLLQGVHVFADDPGFCLGAYGFGMYGFSMQDRYQQTASLLTGLKRLKLTLGKCMAKSLTTLLAFGTSLESVEVVIGPQGKDDFGGTGFSCAKKRQMAEAIEKALTYQTHEVGEARESGESEREGEMLMWDGPHNTDVGAAERDILEMDDLNPASILRRP</sequence>
<gene>
    <name evidence="2" type="ORF">CKM354_000173500</name>
</gene>
<proteinExistence type="predicted"/>
<dbReference type="Proteomes" id="UP000825890">
    <property type="component" value="Unassembled WGS sequence"/>
</dbReference>
<name>A0A9P3CDB3_9PEZI</name>